<dbReference type="PROSITE" id="PS00028">
    <property type="entry name" value="ZINC_FINGER_C2H2_1"/>
    <property type="match status" value="1"/>
</dbReference>
<dbReference type="Pfam" id="PF22562">
    <property type="entry name" value="UBA_7"/>
    <property type="match status" value="1"/>
</dbReference>
<name>A0A1J9REQ1_9PEZI</name>
<evidence type="ECO:0000256" key="2">
    <source>
        <dbReference type="ARBA" id="ARBA00022490"/>
    </source>
</evidence>
<evidence type="ECO:0000259" key="8">
    <source>
        <dbReference type="PROSITE" id="PS50157"/>
    </source>
</evidence>
<dbReference type="AlphaFoldDB" id="A0A1J9REQ1"/>
<feature type="compositionally biased region" description="Low complexity" evidence="5">
    <location>
        <begin position="211"/>
        <end position="235"/>
    </location>
</feature>
<dbReference type="SUPFAM" id="SSF54236">
    <property type="entry name" value="Ubiquitin-like"/>
    <property type="match status" value="1"/>
</dbReference>
<keyword evidence="4" id="KW-0479">Metal-binding</keyword>
<dbReference type="CDD" id="cd01767">
    <property type="entry name" value="UBX"/>
    <property type="match status" value="1"/>
</dbReference>
<evidence type="ECO:0000256" key="5">
    <source>
        <dbReference type="SAM" id="MobiDB-lite"/>
    </source>
</evidence>
<feature type="domain" description="UBA" evidence="6">
    <location>
        <begin position="1"/>
        <end position="37"/>
    </location>
</feature>
<evidence type="ECO:0000256" key="4">
    <source>
        <dbReference type="PROSITE-ProRule" id="PRU00042"/>
    </source>
</evidence>
<dbReference type="GO" id="GO:0005634">
    <property type="term" value="C:nucleus"/>
    <property type="evidence" value="ECO:0007669"/>
    <property type="project" value="TreeGrafter"/>
</dbReference>
<feature type="domain" description="UBX" evidence="7">
    <location>
        <begin position="232"/>
        <end position="309"/>
    </location>
</feature>
<feature type="domain" description="C2H2-type" evidence="8">
    <location>
        <begin position="70"/>
        <end position="99"/>
    </location>
</feature>
<feature type="region of interest" description="Disordered" evidence="5">
    <location>
        <begin position="86"/>
        <end position="111"/>
    </location>
</feature>
<keyword evidence="4" id="KW-0862">Zinc</keyword>
<dbReference type="RefSeq" id="XP_020127303.1">
    <property type="nucleotide sequence ID" value="XM_020277196.1"/>
</dbReference>
<keyword evidence="10" id="KW-1185">Reference proteome</keyword>
<dbReference type="GO" id="GO:1903094">
    <property type="term" value="P:negative regulation of protein K48-linked deubiquitination"/>
    <property type="evidence" value="ECO:0007669"/>
    <property type="project" value="TreeGrafter"/>
</dbReference>
<keyword evidence="3" id="KW-0175">Coiled coil</keyword>
<feature type="region of interest" description="Disordered" evidence="5">
    <location>
        <begin position="124"/>
        <end position="235"/>
    </location>
</feature>
<dbReference type="PANTHER" id="PTHR46340:SF1">
    <property type="entry name" value="UBX DOMAIN-CONTAINING PROTEIN 1"/>
    <property type="match status" value="1"/>
</dbReference>
<evidence type="ECO:0000259" key="7">
    <source>
        <dbReference type="PROSITE" id="PS50033"/>
    </source>
</evidence>
<dbReference type="SMART" id="SM00166">
    <property type="entry name" value="UBX"/>
    <property type="match status" value="1"/>
</dbReference>
<evidence type="ECO:0000259" key="6">
    <source>
        <dbReference type="PROSITE" id="PS50030"/>
    </source>
</evidence>
<dbReference type="InterPro" id="IPR001012">
    <property type="entry name" value="UBX_dom"/>
</dbReference>
<dbReference type="GO" id="GO:0008270">
    <property type="term" value="F:zinc ion binding"/>
    <property type="evidence" value="ECO:0007669"/>
    <property type="project" value="UniProtKB-KW"/>
</dbReference>
<dbReference type="PROSITE" id="PS50157">
    <property type="entry name" value="ZINC_FINGER_C2H2_2"/>
    <property type="match status" value="1"/>
</dbReference>
<comment type="subcellular location">
    <subcellularLocation>
        <location evidence="1">Cytoplasm</location>
    </subcellularLocation>
</comment>
<dbReference type="InterPro" id="IPR057766">
    <property type="entry name" value="Znf-C2H2_OTU1-like_C"/>
</dbReference>
<dbReference type="Pfam" id="PF24560">
    <property type="entry name" value="zf-C2H2_OTU1_C"/>
    <property type="match status" value="1"/>
</dbReference>
<dbReference type="Gene3D" id="1.10.8.10">
    <property type="entry name" value="DNA helicase RuvA subunit, C-terminal domain"/>
    <property type="match status" value="1"/>
</dbReference>
<dbReference type="GeneID" id="31017457"/>
<comment type="caution">
    <text evidence="9">The sequence shown here is derived from an EMBL/GenBank/DDBJ whole genome shotgun (WGS) entry which is preliminary data.</text>
</comment>
<dbReference type="PROSITE" id="PS50033">
    <property type="entry name" value="UBX"/>
    <property type="match status" value="1"/>
</dbReference>
<evidence type="ECO:0000313" key="9">
    <source>
        <dbReference type="EMBL" id="OJD31043.1"/>
    </source>
</evidence>
<sequence>MADLDMLADMGFDRERAELALKKSGSLQNAIDWLEKNQDKSLDDIKAEDAAAASSSSPPPPGPGEQAQSLKCNDCGKMFRSHAQAEFHASKSGHVDFEESTEEIKPLTEEEKKARLEELRAKLAEKRAGLSEQDKIDKKKNDEIRRKATKEGQDAKEALQAKERMKEAEQKRREKQADIEARKRVQAQIEAQKLERKRKAEAEKAARLGQTPAEAPAPAPAATSSGPTTSKPASAYTETRLRLQLPSGTVQKTLPVDTTLFELAHQLSQENGITVTTFSQNFPRKVFDQTDFGQTLKEAGMVPSAALVVK</sequence>
<dbReference type="GO" id="GO:0036435">
    <property type="term" value="F:K48-linked polyubiquitin modification-dependent protein binding"/>
    <property type="evidence" value="ECO:0007669"/>
    <property type="project" value="TreeGrafter"/>
</dbReference>
<feature type="compositionally biased region" description="Basic and acidic residues" evidence="5">
    <location>
        <begin position="192"/>
        <end position="206"/>
    </location>
</feature>
<evidence type="ECO:0000313" key="10">
    <source>
        <dbReference type="Proteomes" id="UP000183809"/>
    </source>
</evidence>
<dbReference type="OrthoDB" id="10254930at2759"/>
<evidence type="ECO:0000256" key="3">
    <source>
        <dbReference type="ARBA" id="ARBA00023054"/>
    </source>
</evidence>
<dbReference type="Proteomes" id="UP000183809">
    <property type="component" value="Unassembled WGS sequence"/>
</dbReference>
<feature type="region of interest" description="Disordered" evidence="5">
    <location>
        <begin position="41"/>
        <end position="70"/>
    </location>
</feature>
<dbReference type="InterPro" id="IPR009060">
    <property type="entry name" value="UBA-like_sf"/>
</dbReference>
<gene>
    <name evidence="9" type="ORF">BKCO1_5300084</name>
</gene>
<organism evidence="9 10">
    <name type="scientific">Diplodia corticola</name>
    <dbReference type="NCBI Taxonomy" id="236234"/>
    <lineage>
        <taxon>Eukaryota</taxon>
        <taxon>Fungi</taxon>
        <taxon>Dikarya</taxon>
        <taxon>Ascomycota</taxon>
        <taxon>Pezizomycotina</taxon>
        <taxon>Dothideomycetes</taxon>
        <taxon>Dothideomycetes incertae sedis</taxon>
        <taxon>Botryosphaeriales</taxon>
        <taxon>Botryosphaeriaceae</taxon>
        <taxon>Diplodia</taxon>
    </lineage>
</organism>
<dbReference type="PROSITE" id="PS50030">
    <property type="entry name" value="UBA"/>
    <property type="match status" value="1"/>
</dbReference>
<dbReference type="GO" id="GO:0031397">
    <property type="term" value="P:negative regulation of protein ubiquitination"/>
    <property type="evidence" value="ECO:0007669"/>
    <property type="project" value="TreeGrafter"/>
</dbReference>
<dbReference type="EMBL" id="MNUE01000053">
    <property type="protein sequence ID" value="OJD31043.1"/>
    <property type="molecule type" value="Genomic_DNA"/>
</dbReference>
<keyword evidence="2" id="KW-0963">Cytoplasm</keyword>
<reference evidence="9 10" key="1">
    <citation type="submission" date="2016-10" db="EMBL/GenBank/DDBJ databases">
        <title>Proteomics and genomics reveal pathogen-plant mechanisms compatible with a hemibiotrophic lifestyle of Diplodia corticola.</title>
        <authorList>
            <person name="Fernandes I."/>
            <person name="De Jonge R."/>
            <person name="Van De Peer Y."/>
            <person name="Devreese B."/>
            <person name="Alves A."/>
            <person name="Esteves A.C."/>
        </authorList>
    </citation>
    <scope>NUCLEOTIDE SEQUENCE [LARGE SCALE GENOMIC DNA]</scope>
    <source>
        <strain evidence="9 10">CBS 112549</strain>
    </source>
</reference>
<dbReference type="InterPro" id="IPR029071">
    <property type="entry name" value="Ubiquitin-like_domsf"/>
</dbReference>
<dbReference type="GO" id="GO:0032435">
    <property type="term" value="P:negative regulation of proteasomal ubiquitin-dependent protein catabolic process"/>
    <property type="evidence" value="ECO:0007669"/>
    <property type="project" value="TreeGrafter"/>
</dbReference>
<dbReference type="Gene3D" id="3.10.20.90">
    <property type="entry name" value="Phosphatidylinositol 3-kinase Catalytic Subunit, Chain A, domain 1"/>
    <property type="match status" value="1"/>
</dbReference>
<dbReference type="GO" id="GO:0005737">
    <property type="term" value="C:cytoplasm"/>
    <property type="evidence" value="ECO:0007669"/>
    <property type="project" value="UniProtKB-SubCell"/>
</dbReference>
<dbReference type="Pfam" id="PF00789">
    <property type="entry name" value="UBX"/>
    <property type="match status" value="1"/>
</dbReference>
<evidence type="ECO:0000256" key="1">
    <source>
        <dbReference type="ARBA" id="ARBA00004496"/>
    </source>
</evidence>
<keyword evidence="4" id="KW-0863">Zinc-finger</keyword>
<accession>A0A1J9REQ1</accession>
<feature type="compositionally biased region" description="Basic and acidic residues" evidence="5">
    <location>
        <begin position="124"/>
        <end position="183"/>
    </location>
</feature>
<dbReference type="SUPFAM" id="SSF46934">
    <property type="entry name" value="UBA-like"/>
    <property type="match status" value="1"/>
</dbReference>
<dbReference type="InterPro" id="IPR013087">
    <property type="entry name" value="Znf_C2H2_type"/>
</dbReference>
<protein>
    <submittedName>
        <fullName evidence="9">Ubx domain protein</fullName>
    </submittedName>
</protein>
<dbReference type="STRING" id="236234.A0A1J9REQ1"/>
<proteinExistence type="predicted"/>
<dbReference type="PANTHER" id="PTHR46340">
    <property type="entry name" value="UBX DOMAIN-CONTAINING PROTEIN 1"/>
    <property type="match status" value="1"/>
</dbReference>
<dbReference type="InterPro" id="IPR015940">
    <property type="entry name" value="UBA"/>
</dbReference>